<dbReference type="EC" id="3.4.23.-" evidence="1"/>
<dbReference type="Proteomes" id="UP001248819">
    <property type="component" value="Unassembled WGS sequence"/>
</dbReference>
<comment type="caution">
    <text evidence="1">The sequence shown here is derived from an EMBL/GenBank/DDBJ whole genome shotgun (WGS) entry which is preliminary data.</text>
</comment>
<dbReference type="CDD" id="cd05483">
    <property type="entry name" value="retropepsin_like_bacteria"/>
    <property type="match status" value="1"/>
</dbReference>
<dbReference type="InterPro" id="IPR034122">
    <property type="entry name" value="Retropepsin-like_bacterial"/>
</dbReference>
<name>A0ABU3D139_9FLAO</name>
<dbReference type="RefSeq" id="WP_311485948.1">
    <property type="nucleotide sequence ID" value="NZ_JAVRHP010000209.1"/>
</dbReference>
<proteinExistence type="predicted"/>
<dbReference type="EMBL" id="JAVRHP010000209">
    <property type="protein sequence ID" value="MDT0651850.1"/>
    <property type="molecule type" value="Genomic_DNA"/>
</dbReference>
<protein>
    <submittedName>
        <fullName evidence="1">Retropepsin-like aspartic protease</fullName>
        <ecNumber evidence="1">3.4.23.-</ecNumber>
    </submittedName>
</protein>
<accession>A0ABU3D139</accession>
<feature type="non-terminal residue" evidence="1">
    <location>
        <position position="370"/>
    </location>
</feature>
<dbReference type="Gene3D" id="2.40.70.10">
    <property type="entry name" value="Acid Proteases"/>
    <property type="match status" value="2"/>
</dbReference>
<dbReference type="Pfam" id="PF13650">
    <property type="entry name" value="Asp_protease_2"/>
    <property type="match status" value="1"/>
</dbReference>
<evidence type="ECO:0000313" key="2">
    <source>
        <dbReference type="Proteomes" id="UP001248819"/>
    </source>
</evidence>
<organism evidence="1 2">
    <name type="scientific">Autumnicola edwardsiae</name>
    <dbReference type="NCBI Taxonomy" id="3075594"/>
    <lineage>
        <taxon>Bacteria</taxon>
        <taxon>Pseudomonadati</taxon>
        <taxon>Bacteroidota</taxon>
        <taxon>Flavobacteriia</taxon>
        <taxon>Flavobacteriales</taxon>
        <taxon>Flavobacteriaceae</taxon>
        <taxon>Autumnicola</taxon>
    </lineage>
</organism>
<dbReference type="SUPFAM" id="SSF50630">
    <property type="entry name" value="Acid proteases"/>
    <property type="match status" value="1"/>
</dbReference>
<dbReference type="InterPro" id="IPR021109">
    <property type="entry name" value="Peptidase_aspartic_dom_sf"/>
</dbReference>
<reference evidence="1 2" key="1">
    <citation type="submission" date="2023-09" db="EMBL/GenBank/DDBJ databases">
        <authorList>
            <person name="Rey-Velasco X."/>
        </authorList>
    </citation>
    <scope>NUCLEOTIDE SEQUENCE [LARGE SCALE GENOMIC DNA]</scope>
    <source>
        <strain evidence="1 2">F297</strain>
    </source>
</reference>
<evidence type="ECO:0000313" key="1">
    <source>
        <dbReference type="EMBL" id="MDT0651850.1"/>
    </source>
</evidence>
<keyword evidence="1" id="KW-0378">Hydrolase</keyword>
<keyword evidence="2" id="KW-1185">Reference proteome</keyword>
<gene>
    <name evidence="1" type="ORF">RM529_17035</name>
</gene>
<dbReference type="GO" id="GO:0016787">
    <property type="term" value="F:hydrolase activity"/>
    <property type="evidence" value="ECO:0007669"/>
    <property type="project" value="UniProtKB-KW"/>
</dbReference>
<sequence length="370" mass="42267">MKKYGLLILLFSFSINGCTSLKRLKTVTQGIIVQQNYIEEIPFKFIDGQIYVQVEINDKFYPFIFDTGNDLTSIDLSLIDEIDFSSNSVNNKITDASNISRINDYLSLKKLSIGGIEFENIGAQTTDFSHYKQVNACKPFVGIIGNNLMRKAKWEINYQDETLKITDNIKKLNIPEDASKFKTDSGNYGSADIKIAINGFKDKYTIDTGFSGFMCAGMNLFEKIILKDNIRYTSRTGINSISAHGFTKTTNYKVRIKNIELGSTEISDQIVDFETGQSKLLGNEFLKHFIIRIEWDEELIYLEKKIKLEKPEINTHQVIFHPNYLTNKIEIYGYWDDNALEKSIELGSEFLSINGIDVSNFNTSELCGFW</sequence>